<protein>
    <submittedName>
        <fullName evidence="1">Alkaline phosphatase family protein</fullName>
    </submittedName>
</protein>
<name>A0ABV8JHL1_9BACL</name>
<gene>
    <name evidence="1" type="ORF">ACFOUO_13535</name>
</gene>
<dbReference type="Proteomes" id="UP001595843">
    <property type="component" value="Unassembled WGS sequence"/>
</dbReference>
<evidence type="ECO:0000313" key="1">
    <source>
        <dbReference type="EMBL" id="MFC4077820.1"/>
    </source>
</evidence>
<dbReference type="EMBL" id="JBHSAP010000018">
    <property type="protein sequence ID" value="MFC4077820.1"/>
    <property type="molecule type" value="Genomic_DNA"/>
</dbReference>
<organism evidence="1 2">
    <name type="scientific">Salinithrix halophila</name>
    <dbReference type="NCBI Taxonomy" id="1485204"/>
    <lineage>
        <taxon>Bacteria</taxon>
        <taxon>Bacillati</taxon>
        <taxon>Bacillota</taxon>
        <taxon>Bacilli</taxon>
        <taxon>Bacillales</taxon>
        <taxon>Thermoactinomycetaceae</taxon>
        <taxon>Salinithrix</taxon>
    </lineage>
</organism>
<proteinExistence type="predicted"/>
<keyword evidence="2" id="KW-1185">Reference proteome</keyword>
<dbReference type="RefSeq" id="WP_380705656.1">
    <property type="nucleotide sequence ID" value="NZ_JBHSAP010000018.1"/>
</dbReference>
<evidence type="ECO:0000313" key="2">
    <source>
        <dbReference type="Proteomes" id="UP001595843"/>
    </source>
</evidence>
<dbReference type="InterPro" id="IPR017850">
    <property type="entry name" value="Alkaline_phosphatase_core_sf"/>
</dbReference>
<reference evidence="2" key="1">
    <citation type="journal article" date="2019" name="Int. J. Syst. Evol. Microbiol.">
        <title>The Global Catalogue of Microorganisms (GCM) 10K type strain sequencing project: providing services to taxonomists for standard genome sequencing and annotation.</title>
        <authorList>
            <consortium name="The Broad Institute Genomics Platform"/>
            <consortium name="The Broad Institute Genome Sequencing Center for Infectious Disease"/>
            <person name="Wu L."/>
            <person name="Ma J."/>
        </authorList>
    </citation>
    <scope>NUCLEOTIDE SEQUENCE [LARGE SCALE GENOMIC DNA]</scope>
    <source>
        <strain evidence="2">IBRC-M 10813</strain>
    </source>
</reference>
<dbReference type="Gene3D" id="3.40.720.10">
    <property type="entry name" value="Alkaline Phosphatase, subunit A"/>
    <property type="match status" value="1"/>
</dbReference>
<comment type="caution">
    <text evidence="1">The sequence shown here is derived from an EMBL/GenBank/DDBJ whole genome shotgun (WGS) entry which is preliminary data.</text>
</comment>
<accession>A0ABV8JHL1</accession>
<sequence length="533" mass="60485">MRWWVVGIILGGLLILYFFRRPRPEPRERGQKQERLNPSRKGKPVIWLMTDSLMAHAIDKGVDSGELPALGWLTEHGQYYREVVSSFPTMSVNIDATLLTGVCADHHRIPGLIWYDPGEKRIVNYGTALGEVVRNGPNRALKDGLIRLNRDHLNPEVKTLFDDMREQEFQSGAVNPLVYRGPATHFLRFPAWISGPTSLPEKQEVKGPDFLALGTFINPLKDETALPDGILDSLGFGDTYSLAVTTHLIRESRLPDFLFVYLSDLDKSLHKKGPSEIEGVRKLDQHIGELLDAFGSWEQALQGAIWVVCGDSGQTGVLSSGKDPVIPLHHLFEGYQLLQPGKTADSETEIALCVNERSAFVYPLNEKITMLELVEKLRSDHRIDLLVWLEEDWAHVLHTHLKTELWFRPGGDWIDPFDQRWEIRGDFAALDMTPDHKKRTLTYGEYPDPLMRLHASLHSHQARFMIVNAKPGYELAAEYSPLHKGGGGHGSLHHVDSFFPLIITGTKEQPKYLRMVDLKEYILRVLREKKSSH</sequence>
<dbReference type="InterPro" id="IPR002591">
    <property type="entry name" value="Phosphodiest/P_Trfase"/>
</dbReference>
<dbReference type="SUPFAM" id="SSF53649">
    <property type="entry name" value="Alkaline phosphatase-like"/>
    <property type="match status" value="1"/>
</dbReference>
<dbReference type="Pfam" id="PF01663">
    <property type="entry name" value="Phosphodiest"/>
    <property type="match status" value="1"/>
</dbReference>